<dbReference type="PANTHER" id="PTHR43364">
    <property type="entry name" value="NADH-SPECIFIC METHYLGLYOXAL REDUCTASE-RELATED"/>
    <property type="match status" value="1"/>
</dbReference>
<gene>
    <name evidence="3" type="ORF">NS331_14405</name>
</gene>
<dbReference type="PATRIC" id="fig|433924.3.peg.4964"/>
<comment type="caution">
    <text evidence="3">The sequence shown here is derived from an EMBL/GenBank/DDBJ whole genome shotgun (WGS) entry which is preliminary data.</text>
</comment>
<evidence type="ECO:0000313" key="3">
    <source>
        <dbReference type="EMBL" id="KTT19781.1"/>
    </source>
</evidence>
<evidence type="ECO:0000256" key="1">
    <source>
        <dbReference type="ARBA" id="ARBA00023002"/>
    </source>
</evidence>
<sequence length="334" mass="34968">MQQLPFGRTGLRLSRLALGTANFGQRWGHGADAEQSAALLDAYAEAGGNVIDTADVYQFGQSEEILGGLLAGRRDEFFLATKFSNGASPKAGPLVTGNSRRAMVASVEASLRRLKTDRIDLYWVHHPDGVTPSEEIVRGLDDLARAGKIVYAGLSNFPAWRVGRAVTLAELSGAVPIAALQFEYSLVHRAPESDLLPAAQALGLAAVTWSPLGGGMLTGKYRQGERGRAEALGGKVFQAENSAERTALLDAVLAVAAESGATPDQVAIAWLLTRDVQPLLGPRTLGQLQSNLGALQVVLSAEQRNRLDAASAPRTAASAPAAAAAFTPPATPVA</sequence>
<dbReference type="RefSeq" id="WP_058642688.1">
    <property type="nucleotide sequence ID" value="NZ_LDSL01000089.1"/>
</dbReference>
<dbReference type="AlphaFoldDB" id="A0A147GRV0"/>
<dbReference type="PANTHER" id="PTHR43364:SF4">
    <property type="entry name" value="NAD(P)-LINKED OXIDOREDUCTASE SUPERFAMILY PROTEIN"/>
    <property type="match status" value="1"/>
</dbReference>
<keyword evidence="1" id="KW-0560">Oxidoreductase</keyword>
<dbReference type="InterPro" id="IPR036812">
    <property type="entry name" value="NAD(P)_OxRdtase_dom_sf"/>
</dbReference>
<organism evidence="3 4">
    <name type="scientific">Pseudacidovorax intermedius</name>
    <dbReference type="NCBI Taxonomy" id="433924"/>
    <lineage>
        <taxon>Bacteria</taxon>
        <taxon>Pseudomonadati</taxon>
        <taxon>Pseudomonadota</taxon>
        <taxon>Betaproteobacteria</taxon>
        <taxon>Burkholderiales</taxon>
        <taxon>Comamonadaceae</taxon>
        <taxon>Pseudacidovorax</taxon>
    </lineage>
</organism>
<accession>A0A147GRV0</accession>
<dbReference type="InterPro" id="IPR023210">
    <property type="entry name" value="NADP_OxRdtase_dom"/>
</dbReference>
<protein>
    <submittedName>
        <fullName evidence="3">Oxidoreductase</fullName>
    </submittedName>
</protein>
<dbReference type="InterPro" id="IPR020471">
    <property type="entry name" value="AKR"/>
</dbReference>
<reference evidence="3 4" key="1">
    <citation type="journal article" date="2016" name="Front. Microbiol.">
        <title>Genomic Resource of Rice Seed Associated Bacteria.</title>
        <authorList>
            <person name="Midha S."/>
            <person name="Bansal K."/>
            <person name="Sharma S."/>
            <person name="Kumar N."/>
            <person name="Patil P.P."/>
            <person name="Chaudhry V."/>
            <person name="Patil P.B."/>
        </authorList>
    </citation>
    <scope>NUCLEOTIDE SEQUENCE [LARGE SCALE GENOMIC DNA]</scope>
    <source>
        <strain evidence="3 4">NS331</strain>
    </source>
</reference>
<dbReference type="OrthoDB" id="5488419at2"/>
<dbReference type="PRINTS" id="PR00069">
    <property type="entry name" value="ALDKETRDTASE"/>
</dbReference>
<dbReference type="CDD" id="cd19080">
    <property type="entry name" value="AKR_AKR9A_9B"/>
    <property type="match status" value="1"/>
</dbReference>
<evidence type="ECO:0000259" key="2">
    <source>
        <dbReference type="Pfam" id="PF00248"/>
    </source>
</evidence>
<evidence type="ECO:0000313" key="4">
    <source>
        <dbReference type="Proteomes" id="UP000072741"/>
    </source>
</evidence>
<dbReference type="SUPFAM" id="SSF51430">
    <property type="entry name" value="NAD(P)-linked oxidoreductase"/>
    <property type="match status" value="1"/>
</dbReference>
<keyword evidence="4" id="KW-1185">Reference proteome</keyword>
<dbReference type="FunFam" id="3.20.20.100:FF:000004">
    <property type="entry name" value="Oxidoreductase, aldo/keto reductase"/>
    <property type="match status" value="1"/>
</dbReference>
<dbReference type="Pfam" id="PF00248">
    <property type="entry name" value="Aldo_ket_red"/>
    <property type="match status" value="1"/>
</dbReference>
<dbReference type="Proteomes" id="UP000072741">
    <property type="component" value="Unassembled WGS sequence"/>
</dbReference>
<feature type="domain" description="NADP-dependent oxidoreductase" evidence="2">
    <location>
        <begin position="15"/>
        <end position="310"/>
    </location>
</feature>
<dbReference type="EMBL" id="LDSL01000089">
    <property type="protein sequence ID" value="KTT19781.1"/>
    <property type="molecule type" value="Genomic_DNA"/>
</dbReference>
<dbReference type="GO" id="GO:0016491">
    <property type="term" value="F:oxidoreductase activity"/>
    <property type="evidence" value="ECO:0007669"/>
    <property type="project" value="UniProtKB-KW"/>
</dbReference>
<proteinExistence type="predicted"/>
<dbReference type="Gene3D" id="3.20.20.100">
    <property type="entry name" value="NADP-dependent oxidoreductase domain"/>
    <property type="match status" value="1"/>
</dbReference>
<dbReference type="GO" id="GO:0005829">
    <property type="term" value="C:cytosol"/>
    <property type="evidence" value="ECO:0007669"/>
    <property type="project" value="UniProtKB-ARBA"/>
</dbReference>
<dbReference type="InterPro" id="IPR050523">
    <property type="entry name" value="AKR_Detox_Biosynth"/>
</dbReference>
<name>A0A147GRV0_9BURK</name>